<sequence length="1138" mass="125767">MMMSMNDTCASKGLHKTETQHFTSSFTHITGEPTSHVFGALHDGVFEGRIETTKGHYYAERANKYFTDERPYHSIMYAASDVELPDHENDTARPGCGITEDVRQWMDRVANSAVPDTAEGGWSKPRRAVRSPSEERHHHFSEAPQAKYLRSAGGLHLGTGGTSYLPKRRVCNLFVQTDTFLWDHITSTGRDPVKAREEISSLIAQHVEAASRIYRSTNFNGIRDIKFAVQRIRINDSSACYDERHRRSNPFCAGNLDASNFLNLNSLSNHDDFCLAYVWTFRDFQHGTLGLAWVASVNGASGGICEKYKTYSENINGKSENVKRSLNTGIITFLNHNAKIPLKVSEITFAHEIGHNFGSPQICAGKPASAGAAPSALTSTRASPTGQTGETKSNNVAGLVLLLPLFSPRFQLLSFGAAKLRSCCAVAFLAMSSPRPSVKKKRCQFSLKEKVDILMELNAGKMQVDICRERDIAPSTVATILKDLEKIKRLRLGNYLTVDDAVLTWFKDARQHGVHLSGPIIQEKARTVPLGTSGFDAKVNTGQAAEMLTGSWWNVKASTISNCWRKAGLLDASLNLQDSELDPELWNELTEKLLVDAAVTFEDYVDSDCTAATSAELTCEEIVSQVREQDCCSSDEDDAGDAESGTTEETISSSDVVVFLETNRSYLGCCKDLPEDILRKVEDVEAYMHQRLLSNRQKKITDFFKQEIVSTRCPVFSFIVYAPTRAPPAKCVPGGTLGNYIMYASATQGHQPNNQRFSPCSIRNISAVLSAILRGEQKENCFQEDEGPFCGNKIVEGDEECDCGYEEQECMEDCCYPREHQGKGCTRKPRAICSPSQGPCCTNKCDFETKEKLCKLESDCTELTGKQASCPNPVHKRNKTECNNGTQVCWNGECSGSICEKYGMDECSLTDDTNPSPDKMCEVACQEKDKPESCKSTYEIERMKEIRGIKLRPGSPCNNFHGYCDVFQKCRNVDAEGPLARLKRLLFDKQSLHTVKQWVTLNWWAVLLMLVALIVVMAVFIRCCAVHTPSSNPRKAPALRISDTLRRPGDTFRRKRRVPDPSAMPGGPPPPYPGGPRPSAPPAGPSHGYGHGRGHYNSRVPAAHGVASSSGSSRHHQGSRGAVPPEVVELRPAGKRHL</sequence>
<dbReference type="GO" id="GO:0003677">
    <property type="term" value="F:DNA binding"/>
    <property type="evidence" value="ECO:0007669"/>
    <property type="project" value="UniProtKB-KW"/>
</dbReference>
<dbReference type="GO" id="GO:0004222">
    <property type="term" value="F:metalloendopeptidase activity"/>
    <property type="evidence" value="ECO:0007669"/>
    <property type="project" value="InterPro"/>
</dbReference>
<keyword evidence="5" id="KW-0238">DNA-binding</keyword>
<evidence type="ECO:0000259" key="9">
    <source>
        <dbReference type="PROSITE" id="PS50214"/>
    </source>
</evidence>
<dbReference type="Gene3D" id="4.10.70.10">
    <property type="entry name" value="Disintegrin domain"/>
    <property type="match status" value="1"/>
</dbReference>
<evidence type="ECO:0000256" key="8">
    <source>
        <dbReference type="SAM" id="Phobius"/>
    </source>
</evidence>
<dbReference type="VEuPathDB" id="VectorBase:RSAN_026126"/>
<evidence type="ECO:0000256" key="3">
    <source>
        <dbReference type="ARBA" id="ARBA00012332"/>
    </source>
</evidence>
<dbReference type="SUPFAM" id="SSF55486">
    <property type="entry name" value="Metalloproteases ('zincins'), catalytic domain"/>
    <property type="match status" value="2"/>
</dbReference>
<name>A0A9D4PSV0_RHISA</name>
<keyword evidence="8" id="KW-1133">Transmembrane helix</keyword>
<comment type="catalytic activity">
    <reaction evidence="1">
        <text>Endopeptidase of broad specificity.</text>
        <dbReference type="EC" id="3.4.24.81"/>
    </reaction>
</comment>
<keyword evidence="8" id="KW-0472">Membrane</keyword>
<evidence type="ECO:0000256" key="7">
    <source>
        <dbReference type="SAM" id="MobiDB-lite"/>
    </source>
</evidence>
<dbReference type="PANTHER" id="PTHR45702">
    <property type="entry name" value="ADAM10/ADAM17 METALLOPEPTIDASE FAMILY MEMBER"/>
    <property type="match status" value="1"/>
</dbReference>
<feature type="domain" description="Disintegrin" evidence="9">
    <location>
        <begin position="787"/>
        <end position="878"/>
    </location>
</feature>
<dbReference type="EC" id="3.4.24.81" evidence="3"/>
<evidence type="ECO:0000259" key="10">
    <source>
        <dbReference type="PROSITE" id="PS50215"/>
    </source>
</evidence>
<evidence type="ECO:0000313" key="11">
    <source>
        <dbReference type="EMBL" id="KAH7952457.1"/>
    </source>
</evidence>
<evidence type="ECO:0000313" key="12">
    <source>
        <dbReference type="Proteomes" id="UP000821837"/>
    </source>
</evidence>
<dbReference type="InterPro" id="IPR001762">
    <property type="entry name" value="Disintegrin_dom"/>
</dbReference>
<dbReference type="InterPro" id="IPR006600">
    <property type="entry name" value="HTH_CenpB_DNA-bd_dom"/>
</dbReference>
<reference evidence="11" key="1">
    <citation type="journal article" date="2020" name="Cell">
        <title>Large-Scale Comparative Analyses of Tick Genomes Elucidate Their Genetic Diversity and Vector Capacities.</title>
        <authorList>
            <consortium name="Tick Genome and Microbiome Consortium (TIGMIC)"/>
            <person name="Jia N."/>
            <person name="Wang J."/>
            <person name="Shi W."/>
            <person name="Du L."/>
            <person name="Sun Y."/>
            <person name="Zhan W."/>
            <person name="Jiang J.F."/>
            <person name="Wang Q."/>
            <person name="Zhang B."/>
            <person name="Ji P."/>
            <person name="Bell-Sakyi L."/>
            <person name="Cui X.M."/>
            <person name="Yuan T.T."/>
            <person name="Jiang B.G."/>
            <person name="Yang W.F."/>
            <person name="Lam T.T."/>
            <person name="Chang Q.C."/>
            <person name="Ding S.J."/>
            <person name="Wang X.J."/>
            <person name="Zhu J.G."/>
            <person name="Ruan X.D."/>
            <person name="Zhao L."/>
            <person name="Wei J.T."/>
            <person name="Ye R.Z."/>
            <person name="Que T.C."/>
            <person name="Du C.H."/>
            <person name="Zhou Y.H."/>
            <person name="Cheng J.X."/>
            <person name="Dai P.F."/>
            <person name="Guo W.B."/>
            <person name="Han X.H."/>
            <person name="Huang E.J."/>
            <person name="Li L.F."/>
            <person name="Wei W."/>
            <person name="Gao Y.C."/>
            <person name="Liu J.Z."/>
            <person name="Shao H.Z."/>
            <person name="Wang X."/>
            <person name="Wang C.C."/>
            <person name="Yang T.C."/>
            <person name="Huo Q.B."/>
            <person name="Li W."/>
            <person name="Chen H.Y."/>
            <person name="Chen S.E."/>
            <person name="Zhou L.G."/>
            <person name="Ni X.B."/>
            <person name="Tian J.H."/>
            <person name="Sheng Y."/>
            <person name="Liu T."/>
            <person name="Pan Y.S."/>
            <person name="Xia L.Y."/>
            <person name="Li J."/>
            <person name="Zhao F."/>
            <person name="Cao W.C."/>
        </authorList>
    </citation>
    <scope>NUCLEOTIDE SEQUENCE</scope>
    <source>
        <strain evidence="11">Rsan-2018</strain>
    </source>
</reference>
<dbReference type="SUPFAM" id="SSF46689">
    <property type="entry name" value="Homeodomain-like"/>
    <property type="match status" value="1"/>
</dbReference>
<evidence type="ECO:0000256" key="4">
    <source>
        <dbReference type="ARBA" id="ARBA00022685"/>
    </source>
</evidence>
<feature type="compositionally biased region" description="Low complexity" evidence="7">
    <location>
        <begin position="1102"/>
        <end position="1112"/>
    </location>
</feature>
<dbReference type="InterPro" id="IPR024079">
    <property type="entry name" value="MetalloPept_cat_dom_sf"/>
</dbReference>
<dbReference type="InterPro" id="IPR001590">
    <property type="entry name" value="Peptidase_M12B"/>
</dbReference>
<feature type="transmembrane region" description="Helical" evidence="8">
    <location>
        <begin position="1003"/>
        <end position="1025"/>
    </location>
</feature>
<dbReference type="Pfam" id="PF21299">
    <property type="entry name" value="ADAM10_Cys-rich"/>
    <property type="match status" value="1"/>
</dbReference>
<dbReference type="EMBL" id="JABSTV010001251">
    <property type="protein sequence ID" value="KAH7952457.1"/>
    <property type="molecule type" value="Genomic_DNA"/>
</dbReference>
<dbReference type="InterPro" id="IPR051489">
    <property type="entry name" value="ADAM_Metalloproteinase"/>
</dbReference>
<keyword evidence="8" id="KW-0812">Transmembrane</keyword>
<evidence type="ECO:0000256" key="1">
    <source>
        <dbReference type="ARBA" id="ARBA00001809"/>
    </source>
</evidence>
<protein>
    <recommendedName>
        <fullName evidence="3">ADAM10 endopeptidase</fullName>
        <ecNumber evidence="3">3.4.24.81</ecNumber>
    </recommendedName>
</protein>
<reference evidence="11" key="2">
    <citation type="submission" date="2021-09" db="EMBL/GenBank/DDBJ databases">
        <authorList>
            <person name="Jia N."/>
            <person name="Wang J."/>
            <person name="Shi W."/>
            <person name="Du L."/>
            <person name="Sun Y."/>
            <person name="Zhan W."/>
            <person name="Jiang J."/>
            <person name="Wang Q."/>
            <person name="Zhang B."/>
            <person name="Ji P."/>
            <person name="Sakyi L.B."/>
            <person name="Cui X."/>
            <person name="Yuan T."/>
            <person name="Jiang B."/>
            <person name="Yang W."/>
            <person name="Lam T.T.-Y."/>
            <person name="Chang Q."/>
            <person name="Ding S."/>
            <person name="Wang X."/>
            <person name="Zhu J."/>
            <person name="Ruan X."/>
            <person name="Zhao L."/>
            <person name="Wei J."/>
            <person name="Que T."/>
            <person name="Du C."/>
            <person name="Cheng J."/>
            <person name="Dai P."/>
            <person name="Han X."/>
            <person name="Huang E."/>
            <person name="Gao Y."/>
            <person name="Liu J."/>
            <person name="Shao H."/>
            <person name="Ye R."/>
            <person name="Li L."/>
            <person name="Wei W."/>
            <person name="Wang X."/>
            <person name="Wang C."/>
            <person name="Huo Q."/>
            <person name="Li W."/>
            <person name="Guo W."/>
            <person name="Chen H."/>
            <person name="Chen S."/>
            <person name="Zhou L."/>
            <person name="Zhou L."/>
            <person name="Ni X."/>
            <person name="Tian J."/>
            <person name="Zhou Y."/>
            <person name="Sheng Y."/>
            <person name="Liu T."/>
            <person name="Pan Y."/>
            <person name="Xia L."/>
            <person name="Li J."/>
            <person name="Zhao F."/>
            <person name="Cao W."/>
        </authorList>
    </citation>
    <scope>NUCLEOTIDE SEQUENCE</scope>
    <source>
        <strain evidence="11">Rsan-2018</strain>
        <tissue evidence="11">Larvae</tissue>
    </source>
</reference>
<dbReference type="Proteomes" id="UP000821837">
    <property type="component" value="Chromosome 5"/>
</dbReference>
<feature type="domain" description="Peptidase M12B" evidence="10">
    <location>
        <begin position="169"/>
        <end position="358"/>
    </location>
</feature>
<comment type="caution">
    <text evidence="11">The sequence shown here is derived from an EMBL/GenBank/DDBJ whole genome shotgun (WGS) entry which is preliminary data.</text>
</comment>
<organism evidence="11 12">
    <name type="scientific">Rhipicephalus sanguineus</name>
    <name type="common">Brown dog tick</name>
    <name type="synonym">Ixodes sanguineus</name>
    <dbReference type="NCBI Taxonomy" id="34632"/>
    <lineage>
        <taxon>Eukaryota</taxon>
        <taxon>Metazoa</taxon>
        <taxon>Ecdysozoa</taxon>
        <taxon>Arthropoda</taxon>
        <taxon>Chelicerata</taxon>
        <taxon>Arachnida</taxon>
        <taxon>Acari</taxon>
        <taxon>Parasitiformes</taxon>
        <taxon>Ixodida</taxon>
        <taxon>Ixodoidea</taxon>
        <taxon>Ixodidae</taxon>
        <taxon>Rhipicephalinae</taxon>
        <taxon>Rhipicephalus</taxon>
        <taxon>Rhipicephalus</taxon>
    </lineage>
</organism>
<dbReference type="InterPro" id="IPR036436">
    <property type="entry name" value="Disintegrin_dom_sf"/>
</dbReference>
<dbReference type="VEuPathDB" id="VectorBase:RSAN_037240"/>
<dbReference type="GO" id="GO:0007219">
    <property type="term" value="P:Notch signaling pathway"/>
    <property type="evidence" value="ECO:0007669"/>
    <property type="project" value="TreeGrafter"/>
</dbReference>
<dbReference type="PROSITE" id="PS50214">
    <property type="entry name" value="DISINTEGRIN_2"/>
    <property type="match status" value="1"/>
</dbReference>
<evidence type="ECO:0000256" key="2">
    <source>
        <dbReference type="ARBA" id="ARBA00004123"/>
    </source>
</evidence>
<dbReference type="Pfam" id="PF03221">
    <property type="entry name" value="HTH_Tnp_Tc5"/>
    <property type="match status" value="1"/>
</dbReference>
<evidence type="ECO:0000256" key="5">
    <source>
        <dbReference type="ARBA" id="ARBA00023125"/>
    </source>
</evidence>
<dbReference type="GO" id="GO:0006509">
    <property type="term" value="P:membrane protein ectodomain proteolysis"/>
    <property type="evidence" value="ECO:0007669"/>
    <property type="project" value="TreeGrafter"/>
</dbReference>
<dbReference type="AlphaFoldDB" id="A0A9D4PSV0"/>
<feature type="compositionally biased region" description="Basic and acidic residues" evidence="7">
    <location>
        <begin position="1043"/>
        <end position="1052"/>
    </location>
</feature>
<dbReference type="GO" id="GO:0005886">
    <property type="term" value="C:plasma membrane"/>
    <property type="evidence" value="ECO:0007669"/>
    <property type="project" value="TreeGrafter"/>
</dbReference>
<evidence type="ECO:0000256" key="6">
    <source>
        <dbReference type="PROSITE-ProRule" id="PRU00276"/>
    </source>
</evidence>
<gene>
    <name evidence="11" type="ORF">HPB52_023478</name>
</gene>
<dbReference type="PROSITE" id="PS50215">
    <property type="entry name" value="ADAM_MEPRO"/>
    <property type="match status" value="1"/>
</dbReference>
<keyword evidence="12" id="KW-1185">Reference proteome</keyword>
<proteinExistence type="predicted"/>
<dbReference type="VEuPathDB" id="VectorBase:RSAN_058084"/>
<dbReference type="PANTHER" id="PTHR45702:SF2">
    <property type="entry name" value="KUZBANIAN, ISOFORM A"/>
    <property type="match status" value="1"/>
</dbReference>
<keyword evidence="4" id="KW-0165">Cleavage on pair of basic residues</keyword>
<dbReference type="GO" id="GO:0005634">
    <property type="term" value="C:nucleus"/>
    <property type="evidence" value="ECO:0007669"/>
    <property type="project" value="UniProtKB-SubCell"/>
</dbReference>
<comment type="subcellular location">
    <subcellularLocation>
        <location evidence="2">Nucleus</location>
    </subcellularLocation>
</comment>
<feature type="region of interest" description="Disordered" evidence="7">
    <location>
        <begin position="1030"/>
        <end position="1138"/>
    </location>
</feature>
<comment type="caution">
    <text evidence="6">Lacks conserved residue(s) required for the propagation of feature annotation.</text>
</comment>
<dbReference type="Gene3D" id="1.10.10.60">
    <property type="entry name" value="Homeodomain-like"/>
    <property type="match status" value="2"/>
</dbReference>
<dbReference type="InterPro" id="IPR049038">
    <property type="entry name" value="ADAM10_Cys-rich"/>
</dbReference>
<dbReference type="Pfam" id="PF13688">
    <property type="entry name" value="Reprolysin_5"/>
    <property type="match status" value="1"/>
</dbReference>
<dbReference type="SMART" id="SM00050">
    <property type="entry name" value="DISIN"/>
    <property type="match status" value="1"/>
</dbReference>
<accession>A0A9D4PSV0</accession>
<feature type="active site" evidence="6">
    <location>
        <position position="352"/>
    </location>
</feature>
<dbReference type="InterPro" id="IPR009057">
    <property type="entry name" value="Homeodomain-like_sf"/>
</dbReference>
<dbReference type="Gene3D" id="3.40.390.10">
    <property type="entry name" value="Collagenase (Catalytic Domain)"/>
    <property type="match status" value="2"/>
</dbReference>
<feature type="compositionally biased region" description="Pro residues" evidence="7">
    <location>
        <begin position="1066"/>
        <end position="1084"/>
    </location>
</feature>